<dbReference type="SUPFAM" id="SSF54928">
    <property type="entry name" value="RNA-binding domain, RBD"/>
    <property type="match status" value="1"/>
</dbReference>
<dbReference type="GO" id="GO:0003676">
    <property type="term" value="F:nucleic acid binding"/>
    <property type="evidence" value="ECO:0007669"/>
    <property type="project" value="InterPro"/>
</dbReference>
<reference evidence="4" key="1">
    <citation type="journal article" date="2012" name="Nature">
        <title>A physical, genetic and functional sequence assembly of the barley genome.</title>
        <authorList>
            <consortium name="The International Barley Genome Sequencing Consortium"/>
            <person name="Mayer K.F."/>
            <person name="Waugh R."/>
            <person name="Brown J.W."/>
            <person name="Schulman A."/>
            <person name="Langridge P."/>
            <person name="Platzer M."/>
            <person name="Fincher G.B."/>
            <person name="Muehlbauer G.J."/>
            <person name="Sato K."/>
            <person name="Close T.J."/>
            <person name="Wise R.P."/>
            <person name="Stein N."/>
        </authorList>
    </citation>
    <scope>NUCLEOTIDE SEQUENCE [LARGE SCALE GENOMIC DNA]</scope>
    <source>
        <strain evidence="4">cv. Morex</strain>
    </source>
</reference>
<evidence type="ECO:0000259" key="2">
    <source>
        <dbReference type="Pfam" id="PF04059"/>
    </source>
</evidence>
<protein>
    <recommendedName>
        <fullName evidence="2">Mei2-like C-terminal RNA recognition motif domain-containing protein</fullName>
    </recommendedName>
</protein>
<evidence type="ECO:0000313" key="3">
    <source>
        <dbReference type="EnsemblPlants" id="HORVU.MOREX.r3.7HG0717710.1"/>
    </source>
</evidence>
<evidence type="ECO:0000313" key="4">
    <source>
        <dbReference type="Proteomes" id="UP000011116"/>
    </source>
</evidence>
<dbReference type="Proteomes" id="UP000011116">
    <property type="component" value="Chromosome 7H"/>
</dbReference>
<dbReference type="Gene3D" id="3.30.70.330">
    <property type="match status" value="1"/>
</dbReference>
<dbReference type="InterPro" id="IPR035979">
    <property type="entry name" value="RBD_domain_sf"/>
</dbReference>
<dbReference type="Pfam" id="PF04059">
    <property type="entry name" value="RRM_2"/>
    <property type="match status" value="1"/>
</dbReference>
<dbReference type="EnsemblPlants" id="HORVU.MOREX.r3.7HG0717710.1">
    <property type="protein sequence ID" value="HORVU.MOREX.r3.7HG0717710.1"/>
    <property type="gene ID" value="HORVU.MOREX.r3.7HG0717710"/>
</dbReference>
<dbReference type="Gramene" id="HORVU.MOREX.r2.7HG0595290.1">
    <property type="protein sequence ID" value="HORVU.MOREX.r2.7HG0595290.1"/>
    <property type="gene ID" value="HORVU.MOREX.r2.7HG0595290"/>
</dbReference>
<keyword evidence="4" id="KW-1185">Reference proteome</keyword>
<sequence>MAGAVSRLNPVAPPYLPIPMALAPTTWCYPSSFSYPPPPPPFPPAYECPFAYGGDWCHTGEIPLGMLTFPLQAAYGYPAPLMVYCCTAPPPPPPPQPPAATRCRITEINEDVGEVAAKEEVRDQPSPRSVLTPWSREQPTSPLPPRAPLLRPRPRTSFAGKPRRRQWPRLAFNPNGNNTSLMIRNIPNGFMKGRFMSILDQHCALENAKLGGDGDGDGDGVRSEYDFLYVPVDFGTRFNKGYAFVNMTTAAAARRLHAHLDGHRWEAAGSKKVCDVVHARMEGLDGLVEHFSGSWFPCDGLKEFLPVRFEPPRDGVRWTAEHVVGHLQPRRPC</sequence>
<feature type="domain" description="Mei2-like C-terminal RNA recognition motif" evidence="2">
    <location>
        <begin position="222"/>
        <end position="291"/>
    </location>
</feature>
<dbReference type="OrthoDB" id="417481at2759"/>
<evidence type="ECO:0000256" key="1">
    <source>
        <dbReference type="SAM" id="MobiDB-lite"/>
    </source>
</evidence>
<dbReference type="SMR" id="A0A8I6YPU0"/>
<dbReference type="GeneID" id="123408744"/>
<reference evidence="3" key="3">
    <citation type="submission" date="2022-01" db="UniProtKB">
        <authorList>
            <consortium name="EnsemblPlants"/>
        </authorList>
    </citation>
    <scope>IDENTIFICATION</scope>
    <source>
        <strain evidence="3">subsp. vulgare</strain>
    </source>
</reference>
<dbReference type="CDD" id="cd12277">
    <property type="entry name" value="RRM3_MEI2_EAR1_like"/>
    <property type="match status" value="1"/>
</dbReference>
<reference evidence="3" key="2">
    <citation type="submission" date="2020-10" db="EMBL/GenBank/DDBJ databases">
        <authorList>
            <person name="Scholz U."/>
            <person name="Mascher M."/>
            <person name="Fiebig A."/>
        </authorList>
    </citation>
    <scope>NUCLEOTIDE SEQUENCE [LARGE SCALE GENOMIC DNA]</scope>
    <source>
        <strain evidence="3">cv. Morex</strain>
    </source>
</reference>
<dbReference type="InterPro" id="IPR007201">
    <property type="entry name" value="Mei2-like_Rrm_C"/>
</dbReference>
<dbReference type="AlphaFoldDB" id="A0A8I6YPU0"/>
<dbReference type="InterPro" id="IPR012677">
    <property type="entry name" value="Nucleotide-bd_a/b_plait_sf"/>
</dbReference>
<dbReference type="KEGG" id="hvg:123408744"/>
<organism evidence="3 4">
    <name type="scientific">Hordeum vulgare subsp. vulgare</name>
    <name type="common">Domesticated barley</name>
    <dbReference type="NCBI Taxonomy" id="112509"/>
    <lineage>
        <taxon>Eukaryota</taxon>
        <taxon>Viridiplantae</taxon>
        <taxon>Streptophyta</taxon>
        <taxon>Embryophyta</taxon>
        <taxon>Tracheophyta</taxon>
        <taxon>Spermatophyta</taxon>
        <taxon>Magnoliopsida</taxon>
        <taxon>Liliopsida</taxon>
        <taxon>Poales</taxon>
        <taxon>Poaceae</taxon>
        <taxon>BOP clade</taxon>
        <taxon>Pooideae</taxon>
        <taxon>Triticodae</taxon>
        <taxon>Triticeae</taxon>
        <taxon>Hordeinae</taxon>
        <taxon>Hordeum</taxon>
    </lineage>
</organism>
<name>A0A8I6YPU0_HORVV</name>
<feature type="region of interest" description="Disordered" evidence="1">
    <location>
        <begin position="118"/>
        <end position="162"/>
    </location>
</feature>
<gene>
    <name evidence="3" type="primary">LOC123408744</name>
</gene>
<proteinExistence type="predicted"/>
<dbReference type="Gramene" id="HORVU.MOREX.r3.7HG0717710.1">
    <property type="protein sequence ID" value="HORVU.MOREX.r3.7HG0717710.1"/>
    <property type="gene ID" value="HORVU.MOREX.r3.7HG0717710"/>
</dbReference>
<dbReference type="RefSeq" id="XP_044957725.1">
    <property type="nucleotide sequence ID" value="XM_045101790.1"/>
</dbReference>
<accession>A0A8I6YPU0</accession>